<sequence>MEAAGVSIVSHAAETRAMDSADEEPELPSVVQDFIRRLEGEGEPITSLSHLREPQFREFFPERASLSTIMGWRSKVRLRVLEAIGNCKTLKHLYLHEICGRDISTLTASEWEVVLRGFRYSTDRLRGNSESTLKSVSLDNAWEDSSAVKHVADIINSATRLESLSLGNIDAMEEETVGILSQALIKSSSLKDLFLNNVNWGAALSLKALAGDDGNRSIERLWLDRMDGFGGCLGELLTSNPSLKRVALYSLRMSREEWHQLGEVIHDNAIASILHVEFNFGYEREHWESIEVLACAASSDVKDPIMELNLTPWREQDGMLALNLLARGPDGVTPSELDFGGNRCLIHLMARGLKGGADSKGPKAKQEAAVYMAVFREAKLTFGDAKGGQLFLCGFPRAGKTKLRQTLMRIVQGKSWMGNKWDELWKTKGIEVEFLENNDKNQISICLTQSIQSSFALTVDHSRIMNSIVSYLNDVGSIVSIPDLDYIIVDPNWLTNTLLGELVALGQDFQVEESRSSNKTLSRYSYTSKDGFVSASVFARLIKEFQRKQSHVQRGVDREIYVQQGRSHKYVDVLMLCSKHKSKEGALKYLTKHIVQELISFCASSKVCPGVALVLGVIQTLCVEMLIPSHLRGVILIEELKSEFIRSIKVNLEDLPLDKSHWEKEEELFNYEHSWPPIEGYTAQVTFERARDLLWDSDVEAVVNEIRQKRMQQLESLQQGLIQRLESLQQGLIKVNDDLIHSYTENENMTTNSNFCELKVSNRPSSRCLSRASTNVKYRSTRLENKIDKLVQKVDGLDGRLRSVESIVQRLDMKMGQIIFLQQELQSTLSAFMSKVDRFIQYSQSFQQARTPKRPYVTDDVGFFYRMSAVLRVGTTVRLHLMCESATGFHYVKDQEGLKIRLDWENCGWIQKTIEISFKVIYYAVKGGLDATLGLGEAIPEWEDLKSDVVKLDGISDRDRMAVLKGGESKELKEAWLRIQQTLAPKLQDSYSSIFKLYQVKYVRPELGGHAWVCEECMVEGRRSGILTY</sequence>
<comment type="caution">
    <text evidence="1">The sequence shown here is derived from an EMBL/GenBank/DDBJ whole genome shotgun (WGS) entry which is preliminary data.</text>
</comment>
<dbReference type="AlphaFoldDB" id="A0A176VI02"/>
<dbReference type="EMBL" id="LVLJ01003602">
    <property type="protein sequence ID" value="OAE20544.1"/>
    <property type="molecule type" value="Genomic_DNA"/>
</dbReference>
<reference evidence="1" key="1">
    <citation type="submission" date="2016-03" db="EMBL/GenBank/DDBJ databases">
        <title>Mechanisms controlling the formation of the plant cell surface in tip-growing cells are functionally conserved among land plants.</title>
        <authorList>
            <person name="Honkanen S."/>
            <person name="Jones V.A."/>
            <person name="Morieri G."/>
            <person name="Champion C."/>
            <person name="Hetherington A.J."/>
            <person name="Kelly S."/>
            <person name="Saint-Marcoux D."/>
            <person name="Proust H."/>
            <person name="Prescott H."/>
            <person name="Dolan L."/>
        </authorList>
    </citation>
    <scope>NUCLEOTIDE SEQUENCE [LARGE SCALE GENOMIC DNA]</scope>
    <source>
        <tissue evidence="1">Whole gametophyte</tissue>
    </source>
</reference>
<dbReference type="PANTHER" id="PTHR47679:SF1">
    <property type="entry name" value="PROTEIN TORNADO 1"/>
    <property type="match status" value="1"/>
</dbReference>
<dbReference type="SUPFAM" id="SSF52047">
    <property type="entry name" value="RNI-like"/>
    <property type="match status" value="1"/>
</dbReference>
<name>A0A176VI02_MARPO</name>
<gene>
    <name evidence="1" type="ORF">AXG93_3873s1010</name>
</gene>
<proteinExistence type="predicted"/>
<dbReference type="Gene3D" id="3.80.10.10">
    <property type="entry name" value="Ribonuclease Inhibitor"/>
    <property type="match status" value="1"/>
</dbReference>
<dbReference type="InterPro" id="IPR032675">
    <property type="entry name" value="LRR_dom_sf"/>
</dbReference>
<keyword evidence="2" id="KW-1185">Reference proteome</keyword>
<organism evidence="1 2">
    <name type="scientific">Marchantia polymorpha subsp. ruderalis</name>
    <dbReference type="NCBI Taxonomy" id="1480154"/>
    <lineage>
        <taxon>Eukaryota</taxon>
        <taxon>Viridiplantae</taxon>
        <taxon>Streptophyta</taxon>
        <taxon>Embryophyta</taxon>
        <taxon>Marchantiophyta</taxon>
        <taxon>Marchantiopsida</taxon>
        <taxon>Marchantiidae</taxon>
        <taxon>Marchantiales</taxon>
        <taxon>Marchantiaceae</taxon>
        <taxon>Marchantia</taxon>
    </lineage>
</organism>
<dbReference type="Proteomes" id="UP000077202">
    <property type="component" value="Unassembled WGS sequence"/>
</dbReference>
<dbReference type="PANTHER" id="PTHR47679">
    <property type="entry name" value="PROTEIN TORNADO 1"/>
    <property type="match status" value="1"/>
</dbReference>
<accession>A0A176VI02</accession>
<evidence type="ECO:0000313" key="1">
    <source>
        <dbReference type="EMBL" id="OAE20544.1"/>
    </source>
</evidence>
<protein>
    <submittedName>
        <fullName evidence="1">Uncharacterized protein</fullName>
    </submittedName>
</protein>
<evidence type="ECO:0000313" key="2">
    <source>
        <dbReference type="Proteomes" id="UP000077202"/>
    </source>
</evidence>